<evidence type="ECO:0000313" key="2">
    <source>
        <dbReference type="Proteomes" id="UP000789359"/>
    </source>
</evidence>
<organism evidence="1 2">
    <name type="scientific">Campylobacter suis</name>
    <dbReference type="NCBI Taxonomy" id="2790657"/>
    <lineage>
        <taxon>Bacteria</taxon>
        <taxon>Pseudomonadati</taxon>
        <taxon>Campylobacterota</taxon>
        <taxon>Epsilonproteobacteria</taxon>
        <taxon>Campylobacterales</taxon>
        <taxon>Campylobacteraceae</taxon>
        <taxon>Campylobacter</taxon>
    </lineage>
</organism>
<sequence length="32" mass="3573">MANISKANLQNKDIRNLKPANLRKKIAIGNPK</sequence>
<dbReference type="EMBL" id="CAJHOE010000002">
    <property type="protein sequence ID" value="CAD7287989.1"/>
    <property type="molecule type" value="Genomic_DNA"/>
</dbReference>
<name>A0ABN7K668_9BACT</name>
<evidence type="ECO:0000313" key="1">
    <source>
        <dbReference type="EMBL" id="CAD7287989.1"/>
    </source>
</evidence>
<keyword evidence="2" id="KW-1185">Reference proteome</keyword>
<proteinExistence type="predicted"/>
<accession>A0ABN7K668</accession>
<reference evidence="1 2" key="1">
    <citation type="submission" date="2020-11" db="EMBL/GenBank/DDBJ databases">
        <authorList>
            <person name="Peeters C."/>
        </authorList>
    </citation>
    <scope>NUCLEOTIDE SEQUENCE [LARGE SCALE GENOMIC DNA]</scope>
    <source>
        <strain evidence="1 2">LMG 8286</strain>
    </source>
</reference>
<dbReference type="Proteomes" id="UP000789359">
    <property type="component" value="Unassembled WGS sequence"/>
</dbReference>
<evidence type="ECO:0008006" key="3">
    <source>
        <dbReference type="Google" id="ProtNLM"/>
    </source>
</evidence>
<gene>
    <name evidence="1" type="ORF">LMG8286_01066</name>
</gene>
<protein>
    <recommendedName>
        <fullName evidence="3">Pentapeptide repeat-containing protein</fullName>
    </recommendedName>
</protein>
<comment type="caution">
    <text evidence="1">The sequence shown here is derived from an EMBL/GenBank/DDBJ whole genome shotgun (WGS) entry which is preliminary data.</text>
</comment>